<comment type="caution">
    <text evidence="2">The sequence shown here is derived from an EMBL/GenBank/DDBJ whole genome shotgun (WGS) entry which is preliminary data.</text>
</comment>
<dbReference type="Proteomes" id="UP000323011">
    <property type="component" value="Unassembled WGS sequence"/>
</dbReference>
<dbReference type="AlphaFoldDB" id="A0A5A8CDD5"/>
<feature type="compositionally biased region" description="Low complexity" evidence="1">
    <location>
        <begin position="62"/>
        <end position="71"/>
    </location>
</feature>
<organism evidence="2 3">
    <name type="scientific">Cafeteria roenbergensis</name>
    <name type="common">Marine flagellate</name>
    <dbReference type="NCBI Taxonomy" id="33653"/>
    <lineage>
        <taxon>Eukaryota</taxon>
        <taxon>Sar</taxon>
        <taxon>Stramenopiles</taxon>
        <taxon>Bigyra</taxon>
        <taxon>Opalozoa</taxon>
        <taxon>Bicosoecida</taxon>
        <taxon>Cafeteriaceae</taxon>
        <taxon>Cafeteria</taxon>
    </lineage>
</organism>
<feature type="compositionally biased region" description="Acidic residues" evidence="1">
    <location>
        <begin position="48"/>
        <end position="57"/>
    </location>
</feature>
<evidence type="ECO:0000313" key="2">
    <source>
        <dbReference type="EMBL" id="KAA0149811.1"/>
    </source>
</evidence>
<name>A0A5A8CDD5_CAFRO</name>
<feature type="compositionally biased region" description="Polar residues" evidence="1">
    <location>
        <begin position="91"/>
        <end position="109"/>
    </location>
</feature>
<dbReference type="Gene3D" id="2.40.128.680">
    <property type="match status" value="1"/>
</dbReference>
<feature type="region of interest" description="Disordered" evidence="1">
    <location>
        <begin position="27"/>
        <end position="71"/>
    </location>
</feature>
<sequence>MKDAEVHHVPAKISLDGPAPVSTYFLPAAAETDDKPAAGKSATTGTAEDSDSSDDEAHDCGEVVVGSTTTGRGTLRCKWTQRSLRYRFGGTTASPQAGSCTSVWQGLQG</sequence>
<keyword evidence="3" id="KW-1185">Reference proteome</keyword>
<evidence type="ECO:0000313" key="3">
    <source>
        <dbReference type="Proteomes" id="UP000323011"/>
    </source>
</evidence>
<gene>
    <name evidence="2" type="ORF">FNF29_05637</name>
</gene>
<reference evidence="2 3" key="1">
    <citation type="submission" date="2019-07" db="EMBL/GenBank/DDBJ databases">
        <title>Genomes of Cafeteria roenbergensis.</title>
        <authorList>
            <person name="Fischer M.G."/>
            <person name="Hackl T."/>
            <person name="Roman M."/>
        </authorList>
    </citation>
    <scope>NUCLEOTIDE SEQUENCE [LARGE SCALE GENOMIC DNA]</scope>
    <source>
        <strain evidence="2 3">BVI</strain>
    </source>
</reference>
<accession>A0A5A8CDD5</accession>
<dbReference type="EMBL" id="VLTN01000039">
    <property type="protein sequence ID" value="KAA0149811.1"/>
    <property type="molecule type" value="Genomic_DNA"/>
</dbReference>
<feature type="region of interest" description="Disordered" evidence="1">
    <location>
        <begin position="1"/>
        <end position="20"/>
    </location>
</feature>
<proteinExistence type="predicted"/>
<protein>
    <submittedName>
        <fullName evidence="2">Uncharacterized protein</fullName>
    </submittedName>
</protein>
<evidence type="ECO:0000256" key="1">
    <source>
        <dbReference type="SAM" id="MobiDB-lite"/>
    </source>
</evidence>
<feature type="region of interest" description="Disordered" evidence="1">
    <location>
        <begin position="90"/>
        <end position="109"/>
    </location>
</feature>